<evidence type="ECO:0000313" key="2">
    <source>
        <dbReference type="Proteomes" id="UP000282060"/>
    </source>
</evidence>
<dbReference type="SMART" id="SM00938">
    <property type="entry name" value="P-II"/>
    <property type="match status" value="1"/>
</dbReference>
<keyword evidence="2" id="KW-1185">Reference proteome</keyword>
<dbReference type="GO" id="GO:0006808">
    <property type="term" value="P:regulation of nitrogen utilization"/>
    <property type="evidence" value="ECO:0007669"/>
    <property type="project" value="InterPro"/>
</dbReference>
<comment type="caution">
    <text evidence="1">The sequence shown here is derived from an EMBL/GenBank/DDBJ whole genome shotgun (WGS) entry which is preliminary data.</text>
</comment>
<dbReference type="GO" id="GO:0030234">
    <property type="term" value="F:enzyme regulator activity"/>
    <property type="evidence" value="ECO:0007669"/>
    <property type="project" value="InterPro"/>
</dbReference>
<dbReference type="OrthoDB" id="9793517at2"/>
<dbReference type="InterPro" id="IPR015867">
    <property type="entry name" value="N-reg_PII/ATP_PRibTrfase_C"/>
</dbReference>
<accession>A0A3S0I7A5</accession>
<organism evidence="1 2">
    <name type="scientific">Shewanella atlantica</name>
    <dbReference type="NCBI Taxonomy" id="271099"/>
    <lineage>
        <taxon>Bacteria</taxon>
        <taxon>Pseudomonadati</taxon>
        <taxon>Pseudomonadota</taxon>
        <taxon>Gammaproteobacteria</taxon>
        <taxon>Alteromonadales</taxon>
        <taxon>Shewanellaceae</taxon>
        <taxon>Shewanella</taxon>
    </lineage>
</organism>
<reference evidence="1 2" key="1">
    <citation type="submission" date="2018-12" db="EMBL/GenBank/DDBJ databases">
        <authorList>
            <person name="Yu L."/>
        </authorList>
    </citation>
    <scope>NUCLEOTIDE SEQUENCE [LARGE SCALE GENOMIC DNA]</scope>
    <source>
        <strain evidence="1 2">HAW-EB5</strain>
    </source>
</reference>
<dbReference type="InterPro" id="IPR011322">
    <property type="entry name" value="N-reg_PII-like_a/b"/>
</dbReference>
<sequence length="116" mass="12657">MRFKLIIAFVDDVTTNSIVDAARKAGATGATVINHARGEGLEKKKTFMGLSLDVQRDVILFLVEEHKSRSILETINRVGGFDINPGQGIAIQIDVEDAVGVAHQVQKISKDIEDEL</sequence>
<name>A0A3S0I7A5_9GAMM</name>
<protein>
    <submittedName>
        <fullName evidence="1">P-II family nitrogen regulator</fullName>
    </submittedName>
</protein>
<dbReference type="InterPro" id="IPR002187">
    <property type="entry name" value="N-reg_PII"/>
</dbReference>
<dbReference type="PROSITE" id="PS51343">
    <property type="entry name" value="PII_GLNB_DOM"/>
    <property type="match status" value="1"/>
</dbReference>
<dbReference type="EMBL" id="RXNV01000021">
    <property type="protein sequence ID" value="RTR26450.1"/>
    <property type="molecule type" value="Genomic_DNA"/>
</dbReference>
<dbReference type="RefSeq" id="WP_012142175.1">
    <property type="nucleotide sequence ID" value="NZ_RXNV01000021.1"/>
</dbReference>
<dbReference type="Pfam" id="PF00543">
    <property type="entry name" value="P-II"/>
    <property type="match status" value="1"/>
</dbReference>
<dbReference type="Proteomes" id="UP000282060">
    <property type="component" value="Unassembled WGS sequence"/>
</dbReference>
<proteinExistence type="predicted"/>
<dbReference type="Gene3D" id="3.30.70.120">
    <property type="match status" value="1"/>
</dbReference>
<evidence type="ECO:0000313" key="1">
    <source>
        <dbReference type="EMBL" id="RTR26450.1"/>
    </source>
</evidence>
<dbReference type="SUPFAM" id="SSF54913">
    <property type="entry name" value="GlnB-like"/>
    <property type="match status" value="1"/>
</dbReference>
<gene>
    <name evidence="1" type="ORF">EKG39_21825</name>
</gene>
<dbReference type="AlphaFoldDB" id="A0A3S0I7A5"/>